<dbReference type="EMBL" id="CP022983">
    <property type="protein sequence ID" value="ASV66912.1"/>
    <property type="molecule type" value="Genomic_DNA"/>
</dbReference>
<dbReference type="KEGG" id="bko:CKF48_05965"/>
<evidence type="ECO:0000256" key="2">
    <source>
        <dbReference type="ARBA" id="ARBA00023315"/>
    </source>
</evidence>
<evidence type="ECO:0000256" key="3">
    <source>
        <dbReference type="ARBA" id="ARBA00038502"/>
    </source>
</evidence>
<dbReference type="GO" id="GO:0005737">
    <property type="term" value="C:cytoplasm"/>
    <property type="evidence" value="ECO:0007669"/>
    <property type="project" value="TreeGrafter"/>
</dbReference>
<dbReference type="InterPro" id="IPR051531">
    <property type="entry name" value="N-acetyltransferase"/>
</dbReference>
<dbReference type="PANTHER" id="PTHR43792:SF8">
    <property type="entry name" value="[RIBOSOMAL PROTEIN US5]-ALANINE N-ACETYLTRANSFERASE"/>
    <property type="match status" value="1"/>
</dbReference>
<dbReference type="PANTHER" id="PTHR43792">
    <property type="entry name" value="GNAT FAMILY, PUTATIVE (AFU_ORTHOLOGUE AFUA_3G00765)-RELATED-RELATED"/>
    <property type="match status" value="1"/>
</dbReference>
<evidence type="ECO:0000259" key="4">
    <source>
        <dbReference type="PROSITE" id="PS51186"/>
    </source>
</evidence>
<accession>A0A248TFL8</accession>
<keyword evidence="2" id="KW-0012">Acyltransferase</keyword>
<dbReference type="InterPro" id="IPR016181">
    <property type="entry name" value="Acyl_CoA_acyltransferase"/>
</dbReference>
<protein>
    <recommendedName>
        <fullName evidence="4">N-acetyltransferase domain-containing protein</fullName>
    </recommendedName>
</protein>
<dbReference type="SUPFAM" id="SSF55729">
    <property type="entry name" value="Acyl-CoA N-acyltransferases (Nat)"/>
    <property type="match status" value="1"/>
</dbReference>
<feature type="domain" description="N-acetyltransferase" evidence="4">
    <location>
        <begin position="24"/>
        <end position="157"/>
    </location>
</feature>
<dbReference type="InterPro" id="IPR000182">
    <property type="entry name" value="GNAT_dom"/>
</dbReference>
<organism evidence="5 6">
    <name type="scientific">Cytobacillus kochii</name>
    <dbReference type="NCBI Taxonomy" id="859143"/>
    <lineage>
        <taxon>Bacteria</taxon>
        <taxon>Bacillati</taxon>
        <taxon>Bacillota</taxon>
        <taxon>Bacilli</taxon>
        <taxon>Bacillales</taxon>
        <taxon>Bacillaceae</taxon>
        <taxon>Cytobacillus</taxon>
    </lineage>
</organism>
<dbReference type="PROSITE" id="PS51186">
    <property type="entry name" value="GNAT"/>
    <property type="match status" value="1"/>
</dbReference>
<sequence>MTYRLTRLANDDAKELFKFEKVNKQFFEKSVPPRPVSYEIYEQFLQVLIELLGEQAENKSLFYLIRNETDEIVGRINIVDIDWREKKGYLGYRIGETYTGKGIASHALQILLQQNKKINQFLAKTTKDNISSQKVLERNNFVMQGEEGNFIYYQWDR</sequence>
<dbReference type="Gene3D" id="3.40.630.30">
    <property type="match status" value="1"/>
</dbReference>
<evidence type="ECO:0000313" key="5">
    <source>
        <dbReference type="EMBL" id="ASV66912.1"/>
    </source>
</evidence>
<dbReference type="RefSeq" id="WP_095370487.1">
    <property type="nucleotide sequence ID" value="NZ_CP022983.1"/>
</dbReference>
<dbReference type="OrthoDB" id="9801656at2"/>
<dbReference type="Pfam" id="PF13302">
    <property type="entry name" value="Acetyltransf_3"/>
    <property type="match status" value="1"/>
</dbReference>
<evidence type="ECO:0000313" key="6">
    <source>
        <dbReference type="Proteomes" id="UP000215137"/>
    </source>
</evidence>
<dbReference type="Proteomes" id="UP000215137">
    <property type="component" value="Chromosome"/>
</dbReference>
<keyword evidence="6" id="KW-1185">Reference proteome</keyword>
<keyword evidence="1" id="KW-0808">Transferase</keyword>
<reference evidence="5 6" key="1">
    <citation type="submission" date="2017-08" db="EMBL/GenBank/DDBJ databases">
        <title>Complete Genome Sequence of Bacillus kochii Oregon-R-modENCODE STRAIN BDGP4, isolated from Drosophila melanogaster gut.</title>
        <authorList>
            <person name="Wan K.H."/>
            <person name="Yu C."/>
            <person name="Park S."/>
            <person name="Hammonds A.S."/>
            <person name="Booth B.W."/>
            <person name="Celniker S.E."/>
        </authorList>
    </citation>
    <scope>NUCLEOTIDE SEQUENCE [LARGE SCALE GENOMIC DNA]</scope>
    <source>
        <strain evidence="5 6">BDGP4</strain>
    </source>
</reference>
<comment type="similarity">
    <text evidence="3">Belongs to the acetyltransferase family. RimJ subfamily.</text>
</comment>
<gene>
    <name evidence="5" type="ORF">CKF48_05965</name>
</gene>
<dbReference type="GO" id="GO:0008999">
    <property type="term" value="F:protein-N-terminal-alanine acetyltransferase activity"/>
    <property type="evidence" value="ECO:0007669"/>
    <property type="project" value="TreeGrafter"/>
</dbReference>
<dbReference type="AlphaFoldDB" id="A0A248TFL8"/>
<evidence type="ECO:0000256" key="1">
    <source>
        <dbReference type="ARBA" id="ARBA00022679"/>
    </source>
</evidence>
<proteinExistence type="inferred from homology"/>
<name>A0A248TFL8_9BACI</name>